<dbReference type="STRING" id="573061.Clocel_3557"/>
<dbReference type="AlphaFoldDB" id="D9SWF1"/>
<gene>
    <name evidence="1" type="ordered locus">Clocel_3557</name>
</gene>
<organism evidence="1 2">
    <name type="scientific">Clostridium cellulovorans (strain ATCC 35296 / DSM 3052 / OCM 3 / 743B)</name>
    <dbReference type="NCBI Taxonomy" id="573061"/>
    <lineage>
        <taxon>Bacteria</taxon>
        <taxon>Bacillati</taxon>
        <taxon>Bacillota</taxon>
        <taxon>Clostridia</taxon>
        <taxon>Eubacteriales</taxon>
        <taxon>Clostridiaceae</taxon>
        <taxon>Clostridium</taxon>
    </lineage>
</organism>
<protein>
    <recommendedName>
        <fullName evidence="3">MazG nucleotide pyrophosphohydrolase</fullName>
    </recommendedName>
</protein>
<dbReference type="OrthoDB" id="1910321at2"/>
<evidence type="ECO:0000313" key="2">
    <source>
        <dbReference type="Proteomes" id="UP000002730"/>
    </source>
</evidence>
<sequence>MKLLMYILKKNDREGIDNETLGAAGIISKLEEEFREVVIAILNYSEDRNLRNLKEIIRETFDLIQICILILWRCHKEAKEFEEPNLVQQINLEHKDKLITERAWTPLTGIEINVKE</sequence>
<reference evidence="1 2" key="1">
    <citation type="submission" date="2010-08" db="EMBL/GenBank/DDBJ databases">
        <title>Complete sequence of Clostridium cellulovorans 743B.</title>
        <authorList>
            <consortium name="US DOE Joint Genome Institute"/>
            <person name="Lucas S."/>
            <person name="Copeland A."/>
            <person name="Lapidus A."/>
            <person name="Cheng J.-F."/>
            <person name="Bruce D."/>
            <person name="Goodwin L."/>
            <person name="Pitluck S."/>
            <person name="Chertkov O."/>
            <person name="Detter J.C."/>
            <person name="Han C."/>
            <person name="Tapia R."/>
            <person name="Land M."/>
            <person name="Hauser L."/>
            <person name="Chang Y.-J."/>
            <person name="Jeffries C."/>
            <person name="Kyrpides N."/>
            <person name="Ivanova N."/>
            <person name="Mikhailova N."/>
            <person name="Hemme C.L."/>
            <person name="Woyke T."/>
        </authorList>
    </citation>
    <scope>NUCLEOTIDE SEQUENCE [LARGE SCALE GENOMIC DNA]</scope>
    <source>
        <strain evidence="2">ATCC 35296 / DSM 3052 / OCM 3 / 743B</strain>
    </source>
</reference>
<dbReference type="HOGENOM" id="CLU_1988718_0_0_9"/>
<keyword evidence="2" id="KW-1185">Reference proteome</keyword>
<name>D9SWF1_CLOC7</name>
<dbReference type="Proteomes" id="UP000002730">
    <property type="component" value="Chromosome"/>
</dbReference>
<dbReference type="EMBL" id="CP002160">
    <property type="protein sequence ID" value="ADL53233.1"/>
    <property type="molecule type" value="Genomic_DNA"/>
</dbReference>
<dbReference type="KEGG" id="ccb:Clocel_3557"/>
<evidence type="ECO:0008006" key="3">
    <source>
        <dbReference type="Google" id="ProtNLM"/>
    </source>
</evidence>
<accession>D9SWF1</accession>
<dbReference type="eggNOG" id="ENOG50327A9">
    <property type="taxonomic scope" value="Bacteria"/>
</dbReference>
<dbReference type="RefSeq" id="WP_013291893.1">
    <property type="nucleotide sequence ID" value="NC_014393.1"/>
</dbReference>
<proteinExistence type="predicted"/>
<evidence type="ECO:0000313" key="1">
    <source>
        <dbReference type="EMBL" id="ADL53233.1"/>
    </source>
</evidence>